<evidence type="ECO:0000256" key="4">
    <source>
        <dbReference type="ARBA" id="ARBA00006825"/>
    </source>
</evidence>
<dbReference type="GO" id="GO:0030145">
    <property type="term" value="F:manganese ion binding"/>
    <property type="evidence" value="ECO:0007669"/>
    <property type="project" value="TreeGrafter"/>
</dbReference>
<dbReference type="Gene3D" id="3.40.50.720">
    <property type="entry name" value="NAD(P)-binding Rossmann-like Domain"/>
    <property type="match status" value="1"/>
</dbReference>
<evidence type="ECO:0000256" key="11">
    <source>
        <dbReference type="ARBA" id="ARBA00048543"/>
    </source>
</evidence>
<comment type="caution">
    <text evidence="15">The sequence shown here is derived from an EMBL/GenBank/DDBJ whole genome shotgun (WGS) entry which is preliminary data.</text>
</comment>
<proteinExistence type="inferred from homology"/>
<keyword evidence="9" id="KW-0464">Manganese</keyword>
<dbReference type="PROSITE" id="PS51257">
    <property type="entry name" value="PROKAR_LIPOPROTEIN"/>
    <property type="match status" value="1"/>
</dbReference>
<feature type="domain" description="1-deoxy-D-xylulose 5-phosphate reductoisomerase N-terminal" evidence="13">
    <location>
        <begin position="4"/>
        <end position="132"/>
    </location>
</feature>
<dbReference type="GO" id="GO:0030604">
    <property type="term" value="F:1-deoxy-D-xylulose-5-phosphate reductoisomerase activity"/>
    <property type="evidence" value="ECO:0007669"/>
    <property type="project" value="UniProtKB-EC"/>
</dbReference>
<dbReference type="GO" id="GO:0051484">
    <property type="term" value="P:isopentenyl diphosphate biosynthetic process, methylerythritol 4-phosphate pathway involved in terpenoid biosynthetic process"/>
    <property type="evidence" value="ECO:0007669"/>
    <property type="project" value="UniProtKB-ARBA"/>
</dbReference>
<evidence type="ECO:0000313" key="15">
    <source>
        <dbReference type="EMBL" id="EGY28157.1"/>
    </source>
</evidence>
<dbReference type="InterPro" id="IPR036291">
    <property type="entry name" value="NAD(P)-bd_dom_sf"/>
</dbReference>
<keyword evidence="8" id="KW-0560">Oxidoreductase</keyword>
<dbReference type="AlphaFoldDB" id="G2H1G6"/>
<keyword evidence="10" id="KW-0414">Isoprene biosynthesis</keyword>
<feature type="transmembrane region" description="Helical" evidence="12">
    <location>
        <begin position="248"/>
        <end position="268"/>
    </location>
</feature>
<dbReference type="SUPFAM" id="SSF51735">
    <property type="entry name" value="NAD(P)-binding Rossmann-fold domains"/>
    <property type="match status" value="1"/>
</dbReference>
<dbReference type="NCBIfam" id="TIGR00243">
    <property type="entry name" value="Dxr"/>
    <property type="match status" value="1"/>
</dbReference>
<organism evidence="15 16">
    <name type="scientific">Candidatus Regiella insecticola 5.15</name>
    <dbReference type="NCBI Taxonomy" id="1005043"/>
    <lineage>
        <taxon>Bacteria</taxon>
        <taxon>Pseudomonadati</taxon>
        <taxon>Pseudomonadota</taxon>
        <taxon>Gammaproteobacteria</taxon>
        <taxon>Enterobacterales</taxon>
        <taxon>Enterobacteriaceae</taxon>
        <taxon>aphid secondary symbionts</taxon>
        <taxon>Candidatus Regiella</taxon>
    </lineage>
</organism>
<dbReference type="PATRIC" id="fig|1005043.3.peg.1765"/>
<comment type="pathway">
    <text evidence="3">Isoprenoid biosynthesis; isopentenyl diphosphate biosynthesis via DXP pathway; isopentenyl diphosphate from 1-deoxy-D-xylulose 5-phosphate: step 1/6.</text>
</comment>
<keyword evidence="16" id="KW-1185">Reference proteome</keyword>
<feature type="transmembrane region" description="Helical" evidence="12">
    <location>
        <begin position="280"/>
        <end position="300"/>
    </location>
</feature>
<protein>
    <recommendedName>
        <fullName evidence="5">1-deoxy-D-xylulose-5-phosphate reductoisomerase</fullName>
        <ecNumber evidence="5">1.1.1.267</ecNumber>
    </recommendedName>
</protein>
<comment type="catalytic activity">
    <reaction evidence="11">
        <text>2-C-methyl-D-erythritol 4-phosphate + NADP(+) = 1-deoxy-D-xylulose 5-phosphate + NADPH + H(+)</text>
        <dbReference type="Rhea" id="RHEA:13717"/>
        <dbReference type="ChEBI" id="CHEBI:15378"/>
        <dbReference type="ChEBI" id="CHEBI:57783"/>
        <dbReference type="ChEBI" id="CHEBI:57792"/>
        <dbReference type="ChEBI" id="CHEBI:58262"/>
        <dbReference type="ChEBI" id="CHEBI:58349"/>
        <dbReference type="EC" id="1.1.1.267"/>
    </reaction>
    <physiologicalReaction direction="right-to-left" evidence="11">
        <dbReference type="Rhea" id="RHEA:13719"/>
    </physiologicalReaction>
</comment>
<gene>
    <name evidence="15" type="ORF">Rin_00019090</name>
</gene>
<keyword evidence="15" id="KW-0413">Isomerase</keyword>
<reference evidence="15 16" key="1">
    <citation type="journal article" date="2012" name="Genome Res.">
        <title>Genomic basis of endosymbiont-conferred protection against an insect parasitoid.</title>
        <authorList>
            <person name="Hansen A.K."/>
            <person name="Vorburger C."/>
            <person name="Moran N.A."/>
        </authorList>
    </citation>
    <scope>NUCLEOTIDE SEQUENCE [LARGE SCALE GENOMIC DNA]</scope>
    <source>
        <strain evidence="16">R5.15</strain>
    </source>
</reference>
<keyword evidence="12" id="KW-0812">Transmembrane</keyword>
<dbReference type="PANTHER" id="PTHR30525:SF0">
    <property type="entry name" value="1-DEOXY-D-XYLULOSE 5-PHOSPHATE REDUCTOISOMERASE, CHLOROPLASTIC"/>
    <property type="match status" value="1"/>
</dbReference>
<dbReference type="Proteomes" id="UP000004116">
    <property type="component" value="Unassembled WGS sequence"/>
</dbReference>
<keyword evidence="12" id="KW-0472">Membrane</keyword>
<comment type="cofactor">
    <cofactor evidence="2">
        <name>Mg(2+)</name>
        <dbReference type="ChEBI" id="CHEBI:18420"/>
    </cofactor>
</comment>
<dbReference type="InterPro" id="IPR013512">
    <property type="entry name" value="DXP_reductoisomerase_N"/>
</dbReference>
<dbReference type="EC" id="1.1.1.267" evidence="5"/>
<evidence type="ECO:0000259" key="14">
    <source>
        <dbReference type="Pfam" id="PF08436"/>
    </source>
</evidence>
<evidence type="ECO:0000256" key="7">
    <source>
        <dbReference type="ARBA" id="ARBA00022857"/>
    </source>
</evidence>
<evidence type="ECO:0000256" key="9">
    <source>
        <dbReference type="ARBA" id="ARBA00023211"/>
    </source>
</evidence>
<evidence type="ECO:0000256" key="12">
    <source>
        <dbReference type="SAM" id="Phobius"/>
    </source>
</evidence>
<evidence type="ECO:0000259" key="13">
    <source>
        <dbReference type="Pfam" id="PF02670"/>
    </source>
</evidence>
<name>G2H1G6_9ENTR</name>
<comment type="similarity">
    <text evidence="4">Belongs to the DXR family.</text>
</comment>
<accession>G2H1G6</accession>
<evidence type="ECO:0000313" key="16">
    <source>
        <dbReference type="Proteomes" id="UP000004116"/>
    </source>
</evidence>
<evidence type="ECO:0000256" key="10">
    <source>
        <dbReference type="ARBA" id="ARBA00023229"/>
    </source>
</evidence>
<dbReference type="SUPFAM" id="SSF55347">
    <property type="entry name" value="Glyceraldehyde-3-phosphate dehydrogenase-like, C-terminal domain"/>
    <property type="match status" value="1"/>
</dbReference>
<evidence type="ECO:0000256" key="6">
    <source>
        <dbReference type="ARBA" id="ARBA00022723"/>
    </source>
</evidence>
<keyword evidence="6" id="KW-0479">Metal-binding</keyword>
<evidence type="ECO:0000256" key="8">
    <source>
        <dbReference type="ARBA" id="ARBA00023002"/>
    </source>
</evidence>
<evidence type="ECO:0000256" key="5">
    <source>
        <dbReference type="ARBA" id="ARBA00012366"/>
    </source>
</evidence>
<comment type="cofactor">
    <cofactor evidence="1">
        <name>Mn(2+)</name>
        <dbReference type="ChEBI" id="CHEBI:29035"/>
    </cofactor>
</comment>
<dbReference type="Pfam" id="PF02670">
    <property type="entry name" value="DXP_reductoisom"/>
    <property type="match status" value="1"/>
</dbReference>
<dbReference type="InterPro" id="IPR013644">
    <property type="entry name" value="DXP_reductoisomerase_C"/>
</dbReference>
<evidence type="ECO:0000256" key="2">
    <source>
        <dbReference type="ARBA" id="ARBA00001946"/>
    </source>
</evidence>
<dbReference type="UniPathway" id="UPA00056">
    <property type="reaction ID" value="UER00092"/>
</dbReference>
<keyword evidence="7" id="KW-0521">NADP</keyword>
<dbReference type="GO" id="GO:0016853">
    <property type="term" value="F:isomerase activity"/>
    <property type="evidence" value="ECO:0007669"/>
    <property type="project" value="UniProtKB-KW"/>
</dbReference>
<evidence type="ECO:0000256" key="3">
    <source>
        <dbReference type="ARBA" id="ARBA00005094"/>
    </source>
</evidence>
<dbReference type="GO" id="GO:0070402">
    <property type="term" value="F:NADPH binding"/>
    <property type="evidence" value="ECO:0007669"/>
    <property type="project" value="InterPro"/>
</dbReference>
<dbReference type="PANTHER" id="PTHR30525">
    <property type="entry name" value="1-DEOXY-D-XYLULOSE 5-PHOSPHATE REDUCTOISOMERASE"/>
    <property type="match status" value="1"/>
</dbReference>
<dbReference type="EMBL" id="AGCA01000445">
    <property type="protein sequence ID" value="EGY28157.1"/>
    <property type="molecule type" value="Genomic_DNA"/>
</dbReference>
<dbReference type="InterPro" id="IPR003821">
    <property type="entry name" value="DXP_reductoisomerase"/>
</dbReference>
<dbReference type="FunFam" id="3.40.50.720:FF:000045">
    <property type="entry name" value="1-deoxy-D-xylulose 5-phosphate reductoisomerase"/>
    <property type="match status" value="1"/>
</dbReference>
<sequence length="304" mass="33382">MKRLTILGSTGSIGCQALEVIKAHPDLFSVTALVGGYNVNKMAAQCQEFMPKYVAMADEIAACALRKLLDEKKIKTEVISSKHAACELAKLSEVDQVIAAIVGIAGLLPTLAAIEAGKRVLLANKESLITCGRIFMDAVKKNGAQLLPIDSEHNAIFQCFPQQVQQRLGDVSLVEQGVSSIILTGSGGPLRDIPVAEFGDVTPEQACAHPNWSMGRKISVDSATMMIKDWNILKHVGYLTLLPSRSKWCCIPSLLFTPWCVITTVVYWRNWALLICGYLLLMRWLILIGLSQVLTLSIFARWER</sequence>
<feature type="domain" description="1-deoxy-D-xylulose 5-phosphate reductoisomerase C-terminal" evidence="14">
    <location>
        <begin position="146"/>
        <end position="233"/>
    </location>
</feature>
<evidence type="ECO:0000256" key="1">
    <source>
        <dbReference type="ARBA" id="ARBA00001936"/>
    </source>
</evidence>
<keyword evidence="12" id="KW-1133">Transmembrane helix</keyword>
<dbReference type="Pfam" id="PF08436">
    <property type="entry name" value="DXP_redisom_C"/>
    <property type="match status" value="1"/>
</dbReference>